<keyword evidence="3" id="KW-1185">Reference proteome</keyword>
<dbReference type="RefSeq" id="WP_243994375.1">
    <property type="nucleotide sequence ID" value="NZ_JALHLE010000019.1"/>
</dbReference>
<dbReference type="Proteomes" id="UP001162880">
    <property type="component" value="Unassembled WGS sequence"/>
</dbReference>
<feature type="signal peptide" evidence="1">
    <location>
        <begin position="1"/>
        <end position="23"/>
    </location>
</feature>
<organism evidence="2 3">
    <name type="scientific">Novosphingobium album</name>
    <name type="common">ex Hu et al. 2023</name>
    <dbReference type="NCBI Taxonomy" id="2930093"/>
    <lineage>
        <taxon>Bacteria</taxon>
        <taxon>Pseudomonadati</taxon>
        <taxon>Pseudomonadota</taxon>
        <taxon>Alphaproteobacteria</taxon>
        <taxon>Sphingomonadales</taxon>
        <taxon>Sphingomonadaceae</taxon>
        <taxon>Novosphingobium</taxon>
    </lineage>
</organism>
<protein>
    <submittedName>
        <fullName evidence="2">UrcA family protein</fullName>
    </submittedName>
</protein>
<proteinExistence type="predicted"/>
<reference evidence="2" key="1">
    <citation type="submission" date="2022-03" db="EMBL/GenBank/DDBJ databases">
        <title>Identification of a novel bacterium isolated from mangrove sediments.</title>
        <authorList>
            <person name="Pan X."/>
        </authorList>
    </citation>
    <scope>NUCLEOTIDE SEQUENCE</scope>
    <source>
        <strain evidence="2">B2580</strain>
    </source>
</reference>
<evidence type="ECO:0000313" key="2">
    <source>
        <dbReference type="EMBL" id="MCJ2179420.1"/>
    </source>
</evidence>
<dbReference type="PROSITE" id="PS51257">
    <property type="entry name" value="PROKAR_LIPOPROTEIN"/>
    <property type="match status" value="1"/>
</dbReference>
<dbReference type="NCBIfam" id="TIGR04433">
    <property type="entry name" value="UrcA_uranyl"/>
    <property type="match status" value="1"/>
</dbReference>
<keyword evidence="1" id="KW-0732">Signal</keyword>
<sequence>MIKPAVVMLAAIAACTGLAPAQAAAQSQRTALIQYNDLDLQKAEQRAILDARLQDAVSQVCGKTSQLGIQEFHEWHRCMNEARNSADKGRAIALANATTPRPHVIIEQD</sequence>
<gene>
    <name evidence="2" type="ORF">MTR64_12645</name>
</gene>
<evidence type="ECO:0000313" key="3">
    <source>
        <dbReference type="Proteomes" id="UP001162880"/>
    </source>
</evidence>
<dbReference type="InterPro" id="IPR030972">
    <property type="entry name" value="UrcA_uranyl"/>
</dbReference>
<name>A0ABT0B2Z8_9SPHN</name>
<accession>A0ABT0B2Z8</accession>
<feature type="chain" id="PRO_5045091098" evidence="1">
    <location>
        <begin position="24"/>
        <end position="109"/>
    </location>
</feature>
<dbReference type="EMBL" id="JALHLE010000019">
    <property type="protein sequence ID" value="MCJ2179420.1"/>
    <property type="molecule type" value="Genomic_DNA"/>
</dbReference>
<evidence type="ECO:0000256" key="1">
    <source>
        <dbReference type="SAM" id="SignalP"/>
    </source>
</evidence>
<comment type="caution">
    <text evidence="2">The sequence shown here is derived from an EMBL/GenBank/DDBJ whole genome shotgun (WGS) entry which is preliminary data.</text>
</comment>